<dbReference type="RefSeq" id="WP_103290983.1">
    <property type="nucleotide sequence ID" value="NZ_CP033924.1"/>
</dbReference>
<proteinExistence type="predicted"/>
<reference evidence="3 4" key="1">
    <citation type="submission" date="2018-01" db="EMBL/GenBank/DDBJ databases">
        <title>Draft genome sequences of Chryseobacterium lactis NCTC11390, Chryseobacterium oncorhynchi 701B-08, and Chryseobacterium viscerum 687B-08.</title>
        <authorList>
            <person name="Jeong J.-J."/>
            <person name="Lee Y.J."/>
            <person name="Park B."/>
            <person name="Choi I.-G."/>
            <person name="Kim K.D."/>
        </authorList>
    </citation>
    <scope>NUCLEOTIDE SEQUENCE [LARGE SCALE GENOMIC DNA]</scope>
    <source>
        <strain evidence="3 4">NCTC11390</strain>
    </source>
</reference>
<dbReference type="EMBL" id="CP033924">
    <property type="protein sequence ID" value="AZA82380.1"/>
    <property type="molecule type" value="Genomic_DNA"/>
</dbReference>
<gene>
    <name evidence="3" type="ORF">C1637_08730</name>
    <name evidence="2" type="ORF">EG342_10965</name>
</gene>
<dbReference type="Pfam" id="PF12680">
    <property type="entry name" value="SnoaL_2"/>
    <property type="match status" value="1"/>
</dbReference>
<evidence type="ECO:0000313" key="3">
    <source>
        <dbReference type="EMBL" id="PNW13944.1"/>
    </source>
</evidence>
<dbReference type="Gene3D" id="3.10.450.50">
    <property type="match status" value="1"/>
</dbReference>
<accession>A0A3G6RCI4</accession>
<dbReference type="InterPro" id="IPR032710">
    <property type="entry name" value="NTF2-like_dom_sf"/>
</dbReference>
<protein>
    <recommendedName>
        <fullName evidence="1">SnoaL-like domain-containing protein</fullName>
    </recommendedName>
</protein>
<dbReference type="OrthoDB" id="2083380at2"/>
<organism evidence="3 4">
    <name type="scientific">Chryseobacterium lactis</name>
    <dbReference type="NCBI Taxonomy" id="1241981"/>
    <lineage>
        <taxon>Bacteria</taxon>
        <taxon>Pseudomonadati</taxon>
        <taxon>Bacteroidota</taxon>
        <taxon>Flavobacteriia</taxon>
        <taxon>Flavobacteriales</taxon>
        <taxon>Weeksellaceae</taxon>
        <taxon>Chryseobacterium group</taxon>
        <taxon>Chryseobacterium</taxon>
    </lineage>
</organism>
<evidence type="ECO:0000313" key="2">
    <source>
        <dbReference type="EMBL" id="AZA82380.1"/>
    </source>
</evidence>
<dbReference type="SUPFAM" id="SSF54427">
    <property type="entry name" value="NTF2-like"/>
    <property type="match status" value="1"/>
</dbReference>
<dbReference type="AlphaFoldDB" id="A0A3G6RCI4"/>
<evidence type="ECO:0000259" key="1">
    <source>
        <dbReference type="Pfam" id="PF12680"/>
    </source>
</evidence>
<feature type="domain" description="SnoaL-like" evidence="1">
    <location>
        <begin position="29"/>
        <end position="124"/>
    </location>
</feature>
<dbReference type="Proteomes" id="UP000279972">
    <property type="component" value="Chromosome"/>
</dbReference>
<name>A0A3G6RCI4_CHRLC</name>
<dbReference type="Proteomes" id="UP000236262">
    <property type="component" value="Unassembled WGS sequence"/>
</dbReference>
<reference evidence="2 5" key="2">
    <citation type="submission" date="2018-11" db="EMBL/GenBank/DDBJ databases">
        <title>Proposal to divide the Flavobacteriaceae and reorganize its genera based on Amino Acid Identity values calculated from whole genome sequences.</title>
        <authorList>
            <person name="Nicholson A.C."/>
            <person name="Gulvik C.A."/>
            <person name="Whitney A.M."/>
            <person name="Humrighouse B.W."/>
            <person name="Bell M."/>
            <person name="Holmes B."/>
            <person name="Steigerwalt A.G."/>
            <person name="Villarma A."/>
            <person name="Sheth M."/>
            <person name="Batra D."/>
            <person name="Pryor J."/>
            <person name="Bernardet J.-F."/>
            <person name="Hugo C."/>
            <person name="Kampfer P."/>
            <person name="Newman J."/>
            <person name="McQuiston J.R."/>
        </authorList>
    </citation>
    <scope>NUCLEOTIDE SEQUENCE [LARGE SCALE GENOMIC DNA]</scope>
    <source>
        <strain evidence="2 5">KC_1864</strain>
    </source>
</reference>
<keyword evidence="5" id="KW-1185">Reference proteome</keyword>
<sequence>MDLNKKIDVVKDLFQKHLAKFTDPEMTKESYAELFTVDAIQEYPYAPKPYAKEVIGREAITEYISNVTPTAKNWNFKNLRFSATDDPEVFYVEFEGSASVIATGKQYNQVYIGRITLKENKISAYCEYWNPAWILDAFV</sequence>
<dbReference type="EMBL" id="PPEH01000003">
    <property type="protein sequence ID" value="PNW13944.1"/>
    <property type="molecule type" value="Genomic_DNA"/>
</dbReference>
<dbReference type="KEGG" id="clac:EG342_10965"/>
<evidence type="ECO:0000313" key="4">
    <source>
        <dbReference type="Proteomes" id="UP000236262"/>
    </source>
</evidence>
<evidence type="ECO:0000313" key="5">
    <source>
        <dbReference type="Proteomes" id="UP000279972"/>
    </source>
</evidence>
<dbReference type="InterPro" id="IPR037401">
    <property type="entry name" value="SnoaL-like"/>
</dbReference>